<dbReference type="PANTHER" id="PTHR46127:SF1">
    <property type="entry name" value="CILIA- AND FLAGELLA-ASSOCIATED PROTEIN 65"/>
    <property type="match status" value="1"/>
</dbReference>
<feature type="non-terminal residue" evidence="2">
    <location>
        <position position="256"/>
    </location>
</feature>
<dbReference type="Gene3D" id="2.60.40.10">
    <property type="entry name" value="Immunoglobulins"/>
    <property type="match status" value="1"/>
</dbReference>
<feature type="domain" description="CFAP65 eight Ig-like" evidence="1">
    <location>
        <begin position="152"/>
        <end position="250"/>
    </location>
</feature>
<dbReference type="InterPro" id="IPR013783">
    <property type="entry name" value="Ig-like_fold"/>
</dbReference>
<feature type="non-terminal residue" evidence="2">
    <location>
        <position position="1"/>
    </location>
</feature>
<dbReference type="PANTHER" id="PTHR46127">
    <property type="entry name" value="CILIA- AND FLAGELLA-ASSOCIATED PROTEIN 65"/>
    <property type="match status" value="1"/>
</dbReference>
<dbReference type="InterPro" id="IPR052614">
    <property type="entry name" value="CFAP65"/>
</dbReference>
<evidence type="ECO:0000313" key="3">
    <source>
        <dbReference type="Proteomes" id="UP000663881"/>
    </source>
</evidence>
<evidence type="ECO:0000313" key="2">
    <source>
        <dbReference type="EMBL" id="CAF4332419.1"/>
    </source>
</evidence>
<dbReference type="Pfam" id="PF25248">
    <property type="entry name" value="Ig_CFAP65_8th"/>
    <property type="match status" value="1"/>
</dbReference>
<dbReference type="EMBL" id="CAJOAY010019663">
    <property type="protein sequence ID" value="CAF4332419.1"/>
    <property type="molecule type" value="Genomic_DNA"/>
</dbReference>
<dbReference type="AlphaFoldDB" id="A0A820JSL7"/>
<proteinExistence type="predicted"/>
<name>A0A820JSL7_9BILA</name>
<dbReference type="Proteomes" id="UP000663881">
    <property type="component" value="Unassembled WGS sequence"/>
</dbReference>
<reference evidence="2" key="1">
    <citation type="submission" date="2021-02" db="EMBL/GenBank/DDBJ databases">
        <authorList>
            <person name="Nowell W R."/>
        </authorList>
    </citation>
    <scope>NUCLEOTIDE SEQUENCE</scope>
</reference>
<gene>
    <name evidence="2" type="ORF">OKA104_LOCUS47842</name>
</gene>
<organism evidence="2 3">
    <name type="scientific">Adineta steineri</name>
    <dbReference type="NCBI Taxonomy" id="433720"/>
    <lineage>
        <taxon>Eukaryota</taxon>
        <taxon>Metazoa</taxon>
        <taxon>Spiralia</taxon>
        <taxon>Gnathifera</taxon>
        <taxon>Rotifera</taxon>
        <taxon>Eurotatoria</taxon>
        <taxon>Bdelloidea</taxon>
        <taxon>Adinetida</taxon>
        <taxon>Adinetidae</taxon>
        <taxon>Adineta</taxon>
    </lineage>
</organism>
<protein>
    <recommendedName>
        <fullName evidence="1">CFAP65 eight Ig-like domain-containing protein</fullName>
    </recommendedName>
</protein>
<comment type="caution">
    <text evidence="2">The sequence shown here is derived from an EMBL/GenBank/DDBJ whole genome shotgun (WGS) entry which is preliminary data.</text>
</comment>
<sequence>IVRYKPLRLNNNSDIQQERIIVRLNEREKFDKILHVFATQEKPRLSIPNNGQIHALTTCIGLSSETHIHLKSLTRSQLEFNWTLDKTIPSIRIEPQEGVFNPYEEKDFLIVYTPTEEGKIAMSAKITCWIGDRAKQGAEVYHVIINASTREGFLRASEAQHDIGPVALGTSATYDLYFANGGDCLLRYRLYTKQTILDNKTDNEEMSILEFLSNQDGQGEIDGKAKVCIPCRIHPFSRSNYQIDFYYDLLDDYNQP</sequence>
<evidence type="ECO:0000259" key="1">
    <source>
        <dbReference type="Pfam" id="PF25248"/>
    </source>
</evidence>
<dbReference type="InterPro" id="IPR057467">
    <property type="entry name" value="Ig_CFAP65_8th"/>
</dbReference>
<accession>A0A820JSL7</accession>